<dbReference type="InParanoid" id="A0A401GKX1"/>
<keyword evidence="2 7" id="KW-0337">GPI-anchor biosynthesis</keyword>
<protein>
    <recommendedName>
        <fullName evidence="7">Post-GPI attachment to proteins factor 3</fullName>
    </recommendedName>
</protein>
<organism evidence="8 9">
    <name type="scientific">Sparassis crispa</name>
    <dbReference type="NCBI Taxonomy" id="139825"/>
    <lineage>
        <taxon>Eukaryota</taxon>
        <taxon>Fungi</taxon>
        <taxon>Dikarya</taxon>
        <taxon>Basidiomycota</taxon>
        <taxon>Agaricomycotina</taxon>
        <taxon>Agaricomycetes</taxon>
        <taxon>Polyporales</taxon>
        <taxon>Sparassidaceae</taxon>
        <taxon>Sparassis</taxon>
    </lineage>
</organism>
<dbReference type="InterPro" id="IPR007217">
    <property type="entry name" value="Per1-like"/>
</dbReference>
<evidence type="ECO:0000313" key="8">
    <source>
        <dbReference type="EMBL" id="GBE82800.1"/>
    </source>
</evidence>
<comment type="caution">
    <text evidence="7">Lacks conserved residue(s) required for the propagation of feature annotation.</text>
</comment>
<dbReference type="GO" id="GO:0016788">
    <property type="term" value="F:hydrolase activity, acting on ester bonds"/>
    <property type="evidence" value="ECO:0007669"/>
    <property type="project" value="TreeGrafter"/>
</dbReference>
<dbReference type="OrthoDB" id="419770at2759"/>
<comment type="caution">
    <text evidence="8">The sequence shown here is derived from an EMBL/GenBank/DDBJ whole genome shotgun (WGS) entry which is preliminary data.</text>
</comment>
<evidence type="ECO:0000256" key="6">
    <source>
        <dbReference type="ARBA" id="ARBA00023136"/>
    </source>
</evidence>
<comment type="similarity">
    <text evidence="7">Belongs to the PGAP3 family.</text>
</comment>
<gene>
    <name evidence="8" type="ORF">SCP_0411850</name>
</gene>
<accession>A0A401GKX1</accession>
<name>A0A401GKX1_9APHY</name>
<dbReference type="GO" id="GO:0006506">
    <property type="term" value="P:GPI anchor biosynthetic process"/>
    <property type="evidence" value="ECO:0007669"/>
    <property type="project" value="UniProtKB-KW"/>
</dbReference>
<evidence type="ECO:0000313" key="9">
    <source>
        <dbReference type="Proteomes" id="UP000287166"/>
    </source>
</evidence>
<sequence length="272" mass="31544">MHQITDNAVENGNPVQQYHGKWPFWRFAGMQEPASVAFSVLNLLAHARGARHVQESIHDGHPMKQYYLWGAFINMNAWFWSSVFHTRDLPLTEKLDYFSAALAIMIALYYTVIRLFHLYPPERNGPPSTFLSPRTFASNAWTCICIVAYLAHVSYLALLPRFDYAYNIAFNLAIGMLHNLLWVFYSLPSSISFIRRFPFGPESYRPKYASKAAIFVACTMLATALEVFDFPPWERIIDAHSLWHLSTVPITVFWYEFLVQDAQDDGWRVQKF</sequence>
<evidence type="ECO:0000256" key="3">
    <source>
        <dbReference type="ARBA" id="ARBA00022692"/>
    </source>
</evidence>
<feature type="transmembrane region" description="Helical" evidence="7">
    <location>
        <begin position="164"/>
        <end position="187"/>
    </location>
</feature>
<keyword evidence="6 7" id="KW-0472">Membrane</keyword>
<comment type="function">
    <text evidence="7">Involved in the lipid remodeling steps of GPI-anchor maturation.</text>
</comment>
<feature type="transmembrane region" description="Helical" evidence="7">
    <location>
        <begin position="97"/>
        <end position="116"/>
    </location>
</feature>
<dbReference type="PANTHER" id="PTHR13148">
    <property type="entry name" value="PER1-RELATED"/>
    <property type="match status" value="1"/>
</dbReference>
<keyword evidence="5 7" id="KW-1133">Transmembrane helix</keyword>
<dbReference type="GO" id="GO:0005789">
    <property type="term" value="C:endoplasmic reticulum membrane"/>
    <property type="evidence" value="ECO:0007669"/>
    <property type="project" value="UniProtKB-SubCell"/>
</dbReference>
<proteinExistence type="inferred from homology"/>
<keyword evidence="3 7" id="KW-0812">Transmembrane</keyword>
<dbReference type="PANTHER" id="PTHR13148:SF0">
    <property type="entry name" value="POST-GPI ATTACHMENT TO PROTEINS FACTOR 3"/>
    <property type="match status" value="1"/>
</dbReference>
<dbReference type="Pfam" id="PF04080">
    <property type="entry name" value="Per1"/>
    <property type="match status" value="1"/>
</dbReference>
<feature type="transmembrane region" description="Helical" evidence="7">
    <location>
        <begin position="136"/>
        <end position="158"/>
    </location>
</feature>
<evidence type="ECO:0000256" key="4">
    <source>
        <dbReference type="ARBA" id="ARBA00022729"/>
    </source>
</evidence>
<dbReference type="FunCoup" id="A0A401GKX1">
    <property type="interactions" value="68"/>
</dbReference>
<evidence type="ECO:0000256" key="1">
    <source>
        <dbReference type="ARBA" id="ARBA00004127"/>
    </source>
</evidence>
<dbReference type="STRING" id="139825.A0A401GKX1"/>
<keyword evidence="7" id="KW-0256">Endoplasmic reticulum</keyword>
<evidence type="ECO:0000256" key="7">
    <source>
        <dbReference type="RuleBase" id="RU365066"/>
    </source>
</evidence>
<feature type="transmembrane region" description="Helical" evidence="7">
    <location>
        <begin position="66"/>
        <end position="85"/>
    </location>
</feature>
<dbReference type="GeneID" id="38779717"/>
<reference evidence="8 9" key="1">
    <citation type="journal article" date="2018" name="Sci. Rep.">
        <title>Genome sequence of the cauliflower mushroom Sparassis crispa (Hanabiratake) and its association with beneficial usage.</title>
        <authorList>
            <person name="Kiyama R."/>
            <person name="Furutani Y."/>
            <person name="Kawaguchi K."/>
            <person name="Nakanishi T."/>
        </authorList>
    </citation>
    <scope>NUCLEOTIDE SEQUENCE [LARGE SCALE GENOMIC DNA]</scope>
</reference>
<dbReference type="Proteomes" id="UP000287166">
    <property type="component" value="Unassembled WGS sequence"/>
</dbReference>
<evidence type="ECO:0000256" key="2">
    <source>
        <dbReference type="ARBA" id="ARBA00022502"/>
    </source>
</evidence>
<keyword evidence="4" id="KW-0732">Signal</keyword>
<dbReference type="AlphaFoldDB" id="A0A401GKX1"/>
<dbReference type="EMBL" id="BFAD01000004">
    <property type="protein sequence ID" value="GBE82800.1"/>
    <property type="molecule type" value="Genomic_DNA"/>
</dbReference>
<evidence type="ECO:0000256" key="5">
    <source>
        <dbReference type="ARBA" id="ARBA00022989"/>
    </source>
</evidence>
<comment type="subcellular location">
    <subcellularLocation>
        <location evidence="1">Endomembrane system</location>
        <topology evidence="1">Multi-pass membrane protein</topology>
    </subcellularLocation>
    <subcellularLocation>
        <location evidence="7">Endoplasmic reticulum membrane</location>
        <topology evidence="7">Multi-pass membrane protein</topology>
    </subcellularLocation>
</comment>
<keyword evidence="9" id="KW-1185">Reference proteome</keyword>
<dbReference type="RefSeq" id="XP_027613713.1">
    <property type="nucleotide sequence ID" value="XM_027757912.1"/>
</dbReference>